<proteinExistence type="predicted"/>
<dbReference type="InterPro" id="IPR006050">
    <property type="entry name" value="DNA_photolyase_N"/>
</dbReference>
<organism evidence="7 8">
    <name type="scientific">Fulvivirga sedimenti</name>
    <dbReference type="NCBI Taxonomy" id="2879465"/>
    <lineage>
        <taxon>Bacteria</taxon>
        <taxon>Pseudomonadati</taxon>
        <taxon>Bacteroidota</taxon>
        <taxon>Cytophagia</taxon>
        <taxon>Cytophagales</taxon>
        <taxon>Fulvivirgaceae</taxon>
        <taxon>Fulvivirga</taxon>
    </lineage>
</organism>
<gene>
    <name evidence="7" type="ORF">LDX50_02695</name>
</gene>
<dbReference type="EMBL" id="JAIXNE010000001">
    <property type="protein sequence ID" value="MCA6073755.1"/>
    <property type="molecule type" value="Genomic_DNA"/>
</dbReference>
<keyword evidence="2 5" id="KW-0285">Flavoprotein</keyword>
<feature type="domain" description="Photolyase/cryptochrome alpha/beta" evidence="6">
    <location>
        <begin position="4"/>
        <end position="134"/>
    </location>
</feature>
<keyword evidence="8" id="KW-1185">Reference proteome</keyword>
<dbReference type="InterPro" id="IPR005101">
    <property type="entry name" value="Cryptochr/Photolyase_FAD-bd"/>
</dbReference>
<dbReference type="InterPro" id="IPR036155">
    <property type="entry name" value="Crypto/Photolyase_N_sf"/>
</dbReference>
<dbReference type="GO" id="GO:0006139">
    <property type="term" value="P:nucleobase-containing compound metabolic process"/>
    <property type="evidence" value="ECO:0007669"/>
    <property type="project" value="UniProtKB-ARBA"/>
</dbReference>
<dbReference type="PANTHER" id="PTHR11455:SF9">
    <property type="entry name" value="CRYPTOCHROME CIRCADIAN CLOCK 5 ISOFORM X1"/>
    <property type="match status" value="1"/>
</dbReference>
<dbReference type="Gene3D" id="1.10.579.10">
    <property type="entry name" value="DNA Cyclobutane Dipyrimidine Photolyase, subunit A, domain 3"/>
    <property type="match status" value="1"/>
</dbReference>
<dbReference type="PROSITE" id="PS51645">
    <property type="entry name" value="PHR_CRY_ALPHA_BETA"/>
    <property type="match status" value="1"/>
</dbReference>
<dbReference type="RefSeq" id="WP_225696866.1">
    <property type="nucleotide sequence ID" value="NZ_JAIXNE010000001.1"/>
</dbReference>
<evidence type="ECO:0000313" key="7">
    <source>
        <dbReference type="EMBL" id="MCA6073755.1"/>
    </source>
</evidence>
<dbReference type="InterPro" id="IPR014729">
    <property type="entry name" value="Rossmann-like_a/b/a_fold"/>
</dbReference>
<evidence type="ECO:0000256" key="2">
    <source>
        <dbReference type="ARBA" id="ARBA00022630"/>
    </source>
</evidence>
<name>A0A9X1HKP4_9BACT</name>
<dbReference type="GO" id="GO:0003677">
    <property type="term" value="F:DNA binding"/>
    <property type="evidence" value="ECO:0007669"/>
    <property type="project" value="TreeGrafter"/>
</dbReference>
<evidence type="ECO:0000313" key="8">
    <source>
        <dbReference type="Proteomes" id="UP001139409"/>
    </source>
</evidence>
<keyword evidence="4" id="KW-0157">Chromophore</keyword>
<dbReference type="Pfam" id="PF03441">
    <property type="entry name" value="FAD_binding_7"/>
    <property type="match status" value="1"/>
</dbReference>
<dbReference type="AlphaFoldDB" id="A0A9X1HKP4"/>
<dbReference type="SUPFAM" id="SSF48173">
    <property type="entry name" value="Cryptochrome/photolyase FAD-binding domain"/>
    <property type="match status" value="1"/>
</dbReference>
<keyword evidence="3 5" id="KW-0274">FAD</keyword>
<dbReference type="GO" id="GO:0006950">
    <property type="term" value="P:response to stress"/>
    <property type="evidence" value="ECO:0007669"/>
    <property type="project" value="UniProtKB-ARBA"/>
</dbReference>
<protein>
    <submittedName>
        <fullName evidence="7">DNA photolyase family protein</fullName>
    </submittedName>
</protein>
<dbReference type="Gene3D" id="3.40.50.620">
    <property type="entry name" value="HUPs"/>
    <property type="match status" value="1"/>
</dbReference>
<evidence type="ECO:0000259" key="6">
    <source>
        <dbReference type="PROSITE" id="PS51645"/>
    </source>
</evidence>
<comment type="cofactor">
    <cofactor evidence="1">
        <name>(6R)-5,10-methylene-5,6,7,8-tetrahydrofolate</name>
        <dbReference type="ChEBI" id="CHEBI:15636"/>
    </cofactor>
</comment>
<feature type="binding site" evidence="5">
    <location>
        <position position="264"/>
    </location>
    <ligand>
        <name>FAD</name>
        <dbReference type="ChEBI" id="CHEBI:57692"/>
    </ligand>
</feature>
<dbReference type="InterPro" id="IPR018394">
    <property type="entry name" value="DNA_photolyase_1_CS_C"/>
</dbReference>
<evidence type="ECO:0000256" key="5">
    <source>
        <dbReference type="PIRSR" id="PIRSR602081-1"/>
    </source>
</evidence>
<dbReference type="GO" id="GO:0071949">
    <property type="term" value="F:FAD binding"/>
    <property type="evidence" value="ECO:0007669"/>
    <property type="project" value="TreeGrafter"/>
</dbReference>
<feature type="binding site" evidence="5">
    <location>
        <position position="213"/>
    </location>
    <ligand>
        <name>FAD</name>
        <dbReference type="ChEBI" id="CHEBI:57692"/>
    </ligand>
</feature>
<dbReference type="InterPro" id="IPR036134">
    <property type="entry name" value="Crypto/Photolyase_FAD-like_sf"/>
</dbReference>
<accession>A0A9X1HKP4</accession>
<sequence length="486" mass="57534">MKTPLNIVWLKRDLRLQDHLPFSAAEEATEEYIAIYIFEPSAIAHPDCSLRHLQFIYHSIQEMNQTLKHFQREVLIFHAEASVVFAHLSEIYDLQRVFSYQESGIMNTWVRDRQVAEFLQSNDIIWHEFQRDGVIRGIPNRSGWDKKWYSCMNESIIENRFTRSRIERDTYPFQLDSKMEKALSGYPQEFQKPGEVHAWKYLKSFCEGRGNNYSRHISKPAESRKSCGRISPYLAWGNISVKQAYQFVKNHPNYSLHKRSFGGFLTRLKWRCHFIQKFENECEYETRCVNRGYESLEHENNDALILAWKEGKTGFPLVDACMRCLKSTGWINFRMRAMLVSVLCFHLDSDWREGVYHLANLFLDYEPGIHYTQFQMQAGVTGINTVRMYNPVKQSQDHDPNGDFIKTWVPELKDFPRAFIHEPWKMSELDKGLFGLQSDYPQPIVDLKTRSEQARKKIWGHRKSPQVKKENERIIRLHTRNRSLKS</sequence>
<dbReference type="GO" id="GO:0003904">
    <property type="term" value="F:deoxyribodipyrimidine photo-lyase activity"/>
    <property type="evidence" value="ECO:0007669"/>
    <property type="project" value="TreeGrafter"/>
</dbReference>
<dbReference type="GO" id="GO:0009416">
    <property type="term" value="P:response to light stimulus"/>
    <property type="evidence" value="ECO:0007669"/>
    <property type="project" value="TreeGrafter"/>
</dbReference>
<dbReference type="PROSITE" id="PS00394">
    <property type="entry name" value="DNA_PHOTOLYASES_1_1"/>
    <property type="match status" value="1"/>
</dbReference>
<dbReference type="Gene3D" id="1.25.40.80">
    <property type="match status" value="1"/>
</dbReference>
<evidence type="ECO:0000256" key="4">
    <source>
        <dbReference type="ARBA" id="ARBA00022991"/>
    </source>
</evidence>
<evidence type="ECO:0000256" key="1">
    <source>
        <dbReference type="ARBA" id="ARBA00001932"/>
    </source>
</evidence>
<dbReference type="Pfam" id="PF00875">
    <property type="entry name" value="DNA_photolyase"/>
    <property type="match status" value="1"/>
</dbReference>
<dbReference type="InterPro" id="IPR002081">
    <property type="entry name" value="Cryptochrome/DNA_photolyase_1"/>
</dbReference>
<evidence type="ECO:0000256" key="3">
    <source>
        <dbReference type="ARBA" id="ARBA00022827"/>
    </source>
</evidence>
<dbReference type="Proteomes" id="UP001139409">
    <property type="component" value="Unassembled WGS sequence"/>
</dbReference>
<comment type="caution">
    <text evidence="7">The sequence shown here is derived from an EMBL/GenBank/DDBJ whole genome shotgun (WGS) entry which is preliminary data.</text>
</comment>
<dbReference type="SUPFAM" id="SSF52425">
    <property type="entry name" value="Cryptochrome/photolyase, N-terminal domain"/>
    <property type="match status" value="1"/>
</dbReference>
<reference evidence="7" key="1">
    <citation type="submission" date="2021-09" db="EMBL/GenBank/DDBJ databases">
        <title>Fulvivirga sp. isolated from coastal sediment.</title>
        <authorList>
            <person name="Yu H."/>
        </authorList>
    </citation>
    <scope>NUCLEOTIDE SEQUENCE</scope>
    <source>
        <strain evidence="7">1062</strain>
    </source>
</reference>
<comment type="cofactor">
    <cofactor evidence="5">
        <name>FAD</name>
        <dbReference type="ChEBI" id="CHEBI:57692"/>
    </cofactor>
    <text evidence="5">Binds 1 FAD per subunit.</text>
</comment>
<dbReference type="PANTHER" id="PTHR11455">
    <property type="entry name" value="CRYPTOCHROME"/>
    <property type="match status" value="1"/>
</dbReference>